<organism evidence="2 3">
    <name type="scientific">Exiguobacterium alkaliphilum</name>
    <dbReference type="NCBI Taxonomy" id="1428684"/>
    <lineage>
        <taxon>Bacteria</taxon>
        <taxon>Bacillati</taxon>
        <taxon>Bacillota</taxon>
        <taxon>Bacilli</taxon>
        <taxon>Bacillales</taxon>
        <taxon>Bacillales Family XII. Incertae Sedis</taxon>
        <taxon>Exiguobacterium</taxon>
    </lineage>
</organism>
<feature type="transmembrane region" description="Helical" evidence="1">
    <location>
        <begin position="93"/>
        <end position="110"/>
    </location>
</feature>
<evidence type="ECO:0000256" key="1">
    <source>
        <dbReference type="SAM" id="Phobius"/>
    </source>
</evidence>
<keyword evidence="1" id="KW-0472">Membrane</keyword>
<proteinExistence type="predicted"/>
<keyword evidence="1" id="KW-0812">Transmembrane</keyword>
<gene>
    <name evidence="2" type="ORF">NQG31_06975</name>
</gene>
<keyword evidence="1" id="KW-1133">Transmembrane helix</keyword>
<dbReference type="Proteomes" id="UP001206821">
    <property type="component" value="Unassembled WGS sequence"/>
</dbReference>
<keyword evidence="3" id="KW-1185">Reference proteome</keyword>
<evidence type="ECO:0000313" key="3">
    <source>
        <dbReference type="Proteomes" id="UP001206821"/>
    </source>
</evidence>
<evidence type="ECO:0000313" key="2">
    <source>
        <dbReference type="EMBL" id="MCT4795283.1"/>
    </source>
</evidence>
<dbReference type="EMBL" id="JANIEK010000022">
    <property type="protein sequence ID" value="MCT4795283.1"/>
    <property type="molecule type" value="Genomic_DNA"/>
</dbReference>
<comment type="caution">
    <text evidence="2">The sequence shown here is derived from an EMBL/GenBank/DDBJ whole genome shotgun (WGS) entry which is preliminary data.</text>
</comment>
<feature type="transmembrane region" description="Helical" evidence="1">
    <location>
        <begin position="7"/>
        <end position="31"/>
    </location>
</feature>
<dbReference type="RefSeq" id="WP_034815430.1">
    <property type="nucleotide sequence ID" value="NZ_JANIEK010000022.1"/>
</dbReference>
<accession>A0ABT2KY03</accession>
<reference evidence="2 3" key="1">
    <citation type="submission" date="2022-07" db="EMBL/GenBank/DDBJ databases">
        <title>Genomic and pangenome structural analysis of the polyextremophile Exiguobacterium.</title>
        <authorList>
            <person name="Shen L."/>
        </authorList>
    </citation>
    <scope>NUCLEOTIDE SEQUENCE [LARGE SCALE GENOMIC DNA]</scope>
    <source>
        <strain evidence="2 3">12_1</strain>
    </source>
</reference>
<protein>
    <recommendedName>
        <fullName evidence="4">DUF4129 domain-containing protein</fullName>
    </recommendedName>
</protein>
<name>A0ABT2KY03_9BACL</name>
<sequence>MQKRKMYYFIISTLVIVALFKIGGTFLYGMIVDRPTQQDMSGEPRYIDGEPATFDKVDNLEDTNDIPKWHNLLLKESFKKIITGENQSSTSDVLKWVAVGLLLILFLKYYKRVRDWWDKRRRKTTSSSADERPFSVRANTSTVTNTTPTVHYASDTELGKLLVELNDTLSDTQKRKPHETVSEWFARIRFEQSVKPYADVRYGELDVIDERSLHDFKVSVRQYIQHYKGEKS</sequence>
<evidence type="ECO:0008006" key="4">
    <source>
        <dbReference type="Google" id="ProtNLM"/>
    </source>
</evidence>